<dbReference type="Proteomes" id="UP000319980">
    <property type="component" value="Unassembled WGS sequence"/>
</dbReference>
<keyword evidence="4 7" id="KW-0687">Ribonucleoprotein</keyword>
<dbReference type="OrthoDB" id="9810484at2"/>
<comment type="subunit">
    <text evidence="6 7">Part of the 30S ribosomal subunit. Contacts proteins S3 and S10.</text>
</comment>
<evidence type="ECO:0000256" key="6">
    <source>
        <dbReference type="ARBA" id="ARBA00047110"/>
    </source>
</evidence>
<dbReference type="RefSeq" id="WP_146387441.1">
    <property type="nucleotide sequence ID" value="NZ_VOHK01000004.1"/>
</dbReference>
<evidence type="ECO:0000256" key="7">
    <source>
        <dbReference type="HAMAP-Rule" id="MF_00537"/>
    </source>
</evidence>
<evidence type="ECO:0000256" key="3">
    <source>
        <dbReference type="ARBA" id="ARBA00022980"/>
    </source>
</evidence>
<dbReference type="GO" id="GO:0005737">
    <property type="term" value="C:cytoplasm"/>
    <property type="evidence" value="ECO:0007669"/>
    <property type="project" value="UniProtKB-ARBA"/>
</dbReference>
<evidence type="ECO:0000313" key="9">
    <source>
        <dbReference type="Proteomes" id="UP000319980"/>
    </source>
</evidence>
<dbReference type="PANTHER" id="PTHR19836">
    <property type="entry name" value="30S RIBOSOMAL PROTEIN S14"/>
    <property type="match status" value="1"/>
</dbReference>
<keyword evidence="7" id="KW-0694">RNA-binding</keyword>
<dbReference type="GO" id="GO:0015935">
    <property type="term" value="C:small ribosomal subunit"/>
    <property type="evidence" value="ECO:0007669"/>
    <property type="project" value="TreeGrafter"/>
</dbReference>
<accession>A0A5C5U328</accession>
<dbReference type="AlphaFoldDB" id="A0A5C5U328"/>
<protein>
    <recommendedName>
        <fullName evidence="5 7">Small ribosomal subunit protein uS14</fullName>
    </recommendedName>
</protein>
<keyword evidence="3 7" id="KW-0689">Ribosomal protein</keyword>
<dbReference type="Gene3D" id="1.10.287.1480">
    <property type="match status" value="1"/>
</dbReference>
<dbReference type="FunFam" id="1.10.287.1480:FF:000001">
    <property type="entry name" value="30S ribosomal protein S14"/>
    <property type="match status" value="1"/>
</dbReference>
<evidence type="ECO:0000256" key="1">
    <source>
        <dbReference type="ARBA" id="ARBA00003686"/>
    </source>
</evidence>
<dbReference type="SUPFAM" id="SSF57716">
    <property type="entry name" value="Glucocorticoid receptor-like (DNA-binding domain)"/>
    <property type="match status" value="1"/>
</dbReference>
<dbReference type="PANTHER" id="PTHR19836:SF19">
    <property type="entry name" value="SMALL RIBOSOMAL SUBUNIT PROTEIN US14M"/>
    <property type="match status" value="1"/>
</dbReference>
<dbReference type="Pfam" id="PF00253">
    <property type="entry name" value="Ribosomal_S14"/>
    <property type="match status" value="1"/>
</dbReference>
<name>A0A5C5U328_9GAMM</name>
<dbReference type="NCBIfam" id="NF006477">
    <property type="entry name" value="PRK08881.1"/>
    <property type="match status" value="1"/>
</dbReference>
<gene>
    <name evidence="7 8" type="primary">rpsN</name>
    <name evidence="8" type="ORF">FQY83_09625</name>
</gene>
<comment type="function">
    <text evidence="1 7">Binds 16S rRNA, required for the assembly of 30S particles and may also be responsible for determining the conformation of the 16S rRNA at the A site.</text>
</comment>
<dbReference type="GO" id="GO:0019843">
    <property type="term" value="F:rRNA binding"/>
    <property type="evidence" value="ECO:0007669"/>
    <property type="project" value="UniProtKB-UniRule"/>
</dbReference>
<keyword evidence="9" id="KW-1185">Reference proteome</keyword>
<evidence type="ECO:0000256" key="4">
    <source>
        <dbReference type="ARBA" id="ARBA00023274"/>
    </source>
</evidence>
<evidence type="ECO:0000256" key="5">
    <source>
        <dbReference type="ARBA" id="ARBA00035167"/>
    </source>
</evidence>
<evidence type="ECO:0000313" key="8">
    <source>
        <dbReference type="EMBL" id="TWT20012.1"/>
    </source>
</evidence>
<dbReference type="GO" id="GO:0003735">
    <property type="term" value="F:structural constituent of ribosome"/>
    <property type="evidence" value="ECO:0007669"/>
    <property type="project" value="InterPro"/>
</dbReference>
<reference evidence="8 9" key="1">
    <citation type="journal article" date="2008" name="Int. J. Syst. Evol. Microbiol.">
        <title>Luteimonas marina sp. nov., isolated from seawater.</title>
        <authorList>
            <person name="Baik K.S."/>
            <person name="Park S.C."/>
            <person name="Kim M.S."/>
            <person name="Kim E.M."/>
            <person name="Park C."/>
            <person name="Chun J."/>
            <person name="Seong C.N."/>
        </authorList>
    </citation>
    <scope>NUCLEOTIDE SEQUENCE [LARGE SCALE GENOMIC DNA]</scope>
    <source>
        <strain evidence="8 9">FR1330</strain>
    </source>
</reference>
<dbReference type="EMBL" id="VOHK01000004">
    <property type="protein sequence ID" value="TWT20012.1"/>
    <property type="molecule type" value="Genomic_DNA"/>
</dbReference>
<dbReference type="InterPro" id="IPR001209">
    <property type="entry name" value="Ribosomal_uS14"/>
</dbReference>
<sequence>MAKTSMVNREAKRAKLVKQHAGKRAALKKIISSQTASYEEKIEAATKLQKLPRDSSPARQTTRCALTGRPRGVYAKFGLGRNKLREATMRGDVPGLRKASW</sequence>
<dbReference type="InterPro" id="IPR023036">
    <property type="entry name" value="Ribosomal_uS14_bac/plastid"/>
</dbReference>
<keyword evidence="7" id="KW-0699">rRNA-binding</keyword>
<comment type="similarity">
    <text evidence="2 7">Belongs to the universal ribosomal protein uS14 family.</text>
</comment>
<comment type="caution">
    <text evidence="8">The sequence shown here is derived from an EMBL/GenBank/DDBJ whole genome shotgun (WGS) entry which is preliminary data.</text>
</comment>
<organism evidence="8 9">
    <name type="scientific">Luteimonas marina</name>
    <dbReference type="NCBI Taxonomy" id="488485"/>
    <lineage>
        <taxon>Bacteria</taxon>
        <taxon>Pseudomonadati</taxon>
        <taxon>Pseudomonadota</taxon>
        <taxon>Gammaproteobacteria</taxon>
        <taxon>Lysobacterales</taxon>
        <taxon>Lysobacteraceae</taxon>
        <taxon>Luteimonas</taxon>
    </lineage>
</organism>
<dbReference type="GO" id="GO:0006412">
    <property type="term" value="P:translation"/>
    <property type="evidence" value="ECO:0007669"/>
    <property type="project" value="UniProtKB-UniRule"/>
</dbReference>
<dbReference type="HAMAP" id="MF_00537">
    <property type="entry name" value="Ribosomal_uS14_1"/>
    <property type="match status" value="1"/>
</dbReference>
<evidence type="ECO:0000256" key="2">
    <source>
        <dbReference type="ARBA" id="ARBA00009083"/>
    </source>
</evidence>
<proteinExistence type="inferred from homology"/>